<accession>A0A841AS17</accession>
<evidence type="ECO:0000313" key="5">
    <source>
        <dbReference type="EMBL" id="MBB5844363.1"/>
    </source>
</evidence>
<protein>
    <submittedName>
        <fullName evidence="5">Mn-containing catalase</fullName>
    </submittedName>
</protein>
<comment type="similarity">
    <text evidence="1">Belongs to the manganese catalase family.</text>
</comment>
<feature type="binding site" evidence="2">
    <location>
        <position position="71"/>
    </location>
    <ligand>
        <name>Mn(2+)</name>
        <dbReference type="ChEBI" id="CHEBI:29035"/>
        <label>1</label>
    </ligand>
</feature>
<gene>
    <name evidence="5" type="ORF">HD599_002686</name>
</gene>
<name>A0A841AS17_9MICO</name>
<reference evidence="5 6" key="1">
    <citation type="submission" date="2020-08" db="EMBL/GenBank/DDBJ databases">
        <title>Sequencing the genomes of 1000 actinobacteria strains.</title>
        <authorList>
            <person name="Klenk H.-P."/>
        </authorList>
    </citation>
    <scope>NUCLEOTIDE SEQUENCE [LARGE SCALE GENOMIC DNA]</scope>
    <source>
        <strain evidence="5 6">DSM 105784</strain>
    </source>
</reference>
<sequence length="343" mass="37304">MYFHVQNLIHDIAQDEPDPAAANALQEGLGGQFGEMRTMMQYLFQSMNFRGPAAKPYRDLIQGIGTEEISHVELIGTTISRLLDGSPRYNGKPTDPLDTPGAGGATPLNIALDTSNIHHYLVGAQGALPVDAVGNPWSGSYVYNSGNLVLDLLYNLMLESTGRLQKCRIYEMTDNKTARSTLSYLIVRDQAHENAYAKALETLGVDWNKLLPIPKTNAEKFPEVKKLVDLGLQSKQYTFDLTGLSEAGKIFRGMSPSKDGTTLDASEQAPEGVPIVIAEERFEEFAPGLDPELLKLIQATADIELNEIDNMFGPVADTKPSAAEKPADTKKPAAPKKAAASKK</sequence>
<feature type="binding site" evidence="2">
    <location>
        <position position="159"/>
    </location>
    <ligand>
        <name>Mn(2+)</name>
        <dbReference type="ChEBI" id="CHEBI:29035"/>
        <label>1</label>
    </ligand>
</feature>
<evidence type="ECO:0000256" key="1">
    <source>
        <dbReference type="ARBA" id="ARBA00007644"/>
    </source>
</evidence>
<feature type="region of interest" description="Disordered" evidence="4">
    <location>
        <begin position="312"/>
        <end position="343"/>
    </location>
</feature>
<evidence type="ECO:0000313" key="6">
    <source>
        <dbReference type="Proteomes" id="UP000536685"/>
    </source>
</evidence>
<proteinExistence type="inferred from homology"/>
<comment type="cofactor">
    <cofactor evidence="2">
        <name>Mn(2+)</name>
        <dbReference type="ChEBI" id="CHEBI:29035"/>
    </cofactor>
    <text evidence="2">Binds 2 manganese ions per subunit.</text>
</comment>
<keyword evidence="2" id="KW-0464">Manganese</keyword>
<dbReference type="InterPro" id="IPR012347">
    <property type="entry name" value="Ferritin-like"/>
</dbReference>
<dbReference type="AlphaFoldDB" id="A0A841AS17"/>
<feature type="binding site" evidence="3">
    <location>
        <position position="59"/>
    </location>
    <ligand>
        <name>Ca(2+)</name>
        <dbReference type="ChEBI" id="CHEBI:29108"/>
    </ligand>
</feature>
<dbReference type="InterPro" id="IPR009078">
    <property type="entry name" value="Ferritin-like_SF"/>
</dbReference>
<dbReference type="InterPro" id="IPR007760">
    <property type="entry name" value="Mn_catalase"/>
</dbReference>
<dbReference type="InterPro" id="IPR039377">
    <property type="entry name" value="Mn_catalase_dom"/>
</dbReference>
<comment type="caution">
    <text evidence="5">The sequence shown here is derived from an EMBL/GenBank/DDBJ whole genome shotgun (WGS) entry which is preliminary data.</text>
</comment>
<dbReference type="EMBL" id="JACHMJ010000001">
    <property type="protein sequence ID" value="MBB5844363.1"/>
    <property type="molecule type" value="Genomic_DNA"/>
</dbReference>
<feature type="binding site" evidence="2">
    <location>
        <position position="35"/>
    </location>
    <ligand>
        <name>Mn(2+)</name>
        <dbReference type="ChEBI" id="CHEBI:29035"/>
        <label>1</label>
    </ligand>
</feature>
<feature type="binding site" evidence="2">
    <location>
        <position position="192"/>
    </location>
    <ligand>
        <name>Mn(2+)</name>
        <dbReference type="ChEBI" id="CHEBI:29035"/>
        <label>1</label>
    </ligand>
</feature>
<dbReference type="SUPFAM" id="SSF47240">
    <property type="entry name" value="Ferritin-like"/>
    <property type="match status" value="1"/>
</dbReference>
<dbReference type="Gene3D" id="1.20.1260.10">
    <property type="match status" value="1"/>
</dbReference>
<organism evidence="5 6">
    <name type="scientific">Conyzicola lurida</name>
    <dbReference type="NCBI Taxonomy" id="1172621"/>
    <lineage>
        <taxon>Bacteria</taxon>
        <taxon>Bacillati</taxon>
        <taxon>Actinomycetota</taxon>
        <taxon>Actinomycetes</taxon>
        <taxon>Micrococcales</taxon>
        <taxon>Microbacteriaceae</taxon>
        <taxon>Conyzicola</taxon>
    </lineage>
</organism>
<dbReference type="GO" id="GO:0046872">
    <property type="term" value="F:metal ion binding"/>
    <property type="evidence" value="ECO:0007669"/>
    <property type="project" value="UniProtKB-KW"/>
</dbReference>
<evidence type="ECO:0000256" key="3">
    <source>
        <dbReference type="PIRSR" id="PIRSR607760-2"/>
    </source>
</evidence>
<feature type="binding site" evidence="2">
    <location>
        <position position="68"/>
    </location>
    <ligand>
        <name>Mn(2+)</name>
        <dbReference type="ChEBI" id="CHEBI:29035"/>
        <label>1</label>
    </ligand>
</feature>
<evidence type="ECO:0000256" key="2">
    <source>
        <dbReference type="PIRSR" id="PIRSR607760-1"/>
    </source>
</evidence>
<comment type="cofactor">
    <cofactor evidence="3">
        <name>Ca(2+)</name>
        <dbReference type="ChEBI" id="CHEBI:29108"/>
    </cofactor>
    <text evidence="3">Binds 1 Ca(2+) ion per subunit.</text>
</comment>
<dbReference type="CDD" id="cd01051">
    <property type="entry name" value="Mn_catalase"/>
    <property type="match status" value="1"/>
</dbReference>
<keyword evidence="2" id="KW-0479">Metal-binding</keyword>
<dbReference type="RefSeq" id="WP_184238431.1">
    <property type="nucleotide sequence ID" value="NZ_JACHMJ010000001.1"/>
</dbReference>
<keyword evidence="3" id="KW-0106">Calcium</keyword>
<dbReference type="Proteomes" id="UP000536685">
    <property type="component" value="Unassembled WGS sequence"/>
</dbReference>
<dbReference type="Pfam" id="PF05067">
    <property type="entry name" value="Mn_catalase"/>
    <property type="match status" value="1"/>
</dbReference>
<evidence type="ECO:0000256" key="4">
    <source>
        <dbReference type="SAM" id="MobiDB-lite"/>
    </source>
</evidence>
<keyword evidence="6" id="KW-1185">Reference proteome</keyword>